<accession>A0ABD3AE17</accession>
<dbReference type="AlphaFoldDB" id="A0ABD3AE17"/>
<dbReference type="Proteomes" id="UP001630127">
    <property type="component" value="Unassembled WGS sequence"/>
</dbReference>
<dbReference type="EMBL" id="JBJUIK010000004">
    <property type="protein sequence ID" value="KAL3529914.1"/>
    <property type="molecule type" value="Genomic_DNA"/>
</dbReference>
<evidence type="ECO:0000313" key="1">
    <source>
        <dbReference type="EMBL" id="KAL3529914.1"/>
    </source>
</evidence>
<name>A0ABD3AE17_9GENT</name>
<sequence>MADKKLIVPMIDVTKEVVPSSSEVEPNYLLLHESIVDDQYACFRLLKKSEPLKSSEMIDSVEDIDVVARVHKSWVELTDELEQFIGYLFKLKFHSNENESDGFVKVI</sequence>
<reference evidence="1 2" key="1">
    <citation type="submission" date="2024-11" db="EMBL/GenBank/DDBJ databases">
        <title>A near-complete genome assembly of Cinchona calisaya.</title>
        <authorList>
            <person name="Lian D.C."/>
            <person name="Zhao X.W."/>
            <person name="Wei L."/>
        </authorList>
    </citation>
    <scope>NUCLEOTIDE SEQUENCE [LARGE SCALE GENOMIC DNA]</scope>
    <source>
        <tissue evidence="1">Nenye</tissue>
    </source>
</reference>
<organism evidence="1 2">
    <name type="scientific">Cinchona calisaya</name>
    <dbReference type="NCBI Taxonomy" id="153742"/>
    <lineage>
        <taxon>Eukaryota</taxon>
        <taxon>Viridiplantae</taxon>
        <taxon>Streptophyta</taxon>
        <taxon>Embryophyta</taxon>
        <taxon>Tracheophyta</taxon>
        <taxon>Spermatophyta</taxon>
        <taxon>Magnoliopsida</taxon>
        <taxon>eudicotyledons</taxon>
        <taxon>Gunneridae</taxon>
        <taxon>Pentapetalae</taxon>
        <taxon>asterids</taxon>
        <taxon>lamiids</taxon>
        <taxon>Gentianales</taxon>
        <taxon>Rubiaceae</taxon>
        <taxon>Cinchonoideae</taxon>
        <taxon>Cinchoneae</taxon>
        <taxon>Cinchona</taxon>
    </lineage>
</organism>
<proteinExistence type="predicted"/>
<gene>
    <name evidence="1" type="ORF">ACH5RR_009236</name>
</gene>
<comment type="caution">
    <text evidence="1">The sequence shown here is derived from an EMBL/GenBank/DDBJ whole genome shotgun (WGS) entry which is preliminary data.</text>
</comment>
<protein>
    <submittedName>
        <fullName evidence="1">Uncharacterized protein</fullName>
    </submittedName>
</protein>
<evidence type="ECO:0000313" key="2">
    <source>
        <dbReference type="Proteomes" id="UP001630127"/>
    </source>
</evidence>
<keyword evidence="2" id="KW-1185">Reference proteome</keyword>